<evidence type="ECO:0000313" key="3">
    <source>
        <dbReference type="Proteomes" id="UP000051757"/>
    </source>
</evidence>
<organism evidence="2 3">
    <name type="scientific">Stenotrophomonas beteli</name>
    <dbReference type="NCBI Taxonomy" id="3384461"/>
    <lineage>
        <taxon>Bacteria</taxon>
        <taxon>Pseudomonadati</taxon>
        <taxon>Pseudomonadota</taxon>
        <taxon>Gammaproteobacteria</taxon>
        <taxon>Lysobacterales</taxon>
        <taxon>Lysobacteraceae</taxon>
        <taxon>Stenotrophomonas</taxon>
        <taxon>Stenotrophomonas maltophilia group</taxon>
    </lineage>
</organism>
<accession>A0A0R0AVC3</accession>
<dbReference type="EMBL" id="LLXV01000055">
    <property type="protein sequence ID" value="KRG48601.1"/>
    <property type="molecule type" value="Genomic_DNA"/>
</dbReference>
<protein>
    <recommendedName>
        <fullName evidence="4">Transmembrane protein</fullName>
    </recommendedName>
</protein>
<dbReference type="OrthoDB" id="6052089at2"/>
<keyword evidence="1" id="KW-1133">Transmembrane helix</keyword>
<feature type="transmembrane region" description="Helical" evidence="1">
    <location>
        <begin position="106"/>
        <end position="127"/>
    </location>
</feature>
<gene>
    <name evidence="2" type="ORF">ARC23_01875</name>
</gene>
<evidence type="ECO:0008006" key="4">
    <source>
        <dbReference type="Google" id="ProtNLM"/>
    </source>
</evidence>
<evidence type="ECO:0000313" key="2">
    <source>
        <dbReference type="EMBL" id="KRG48601.1"/>
    </source>
</evidence>
<feature type="transmembrane region" description="Helical" evidence="1">
    <location>
        <begin position="152"/>
        <end position="174"/>
    </location>
</feature>
<keyword evidence="1" id="KW-0812">Transmembrane</keyword>
<keyword evidence="1" id="KW-0472">Membrane</keyword>
<dbReference type="Proteomes" id="UP000051757">
    <property type="component" value="Unassembled WGS sequence"/>
</dbReference>
<evidence type="ECO:0000256" key="1">
    <source>
        <dbReference type="SAM" id="Phobius"/>
    </source>
</evidence>
<reference evidence="2 3" key="1">
    <citation type="journal article" date="2016" name="Front. Microbiol.">
        <title>Genome Sequence of Type Strains of Genus Stenotrophomonas.</title>
        <authorList>
            <person name="Patil P.P."/>
            <person name="Midha S."/>
            <person name="Kumar S."/>
            <person name="Patil P.B."/>
        </authorList>
    </citation>
    <scope>NUCLEOTIDE SEQUENCE [LARGE SCALE GENOMIC DNA]</scope>
    <source>
        <strain evidence="2 3">LMG 978</strain>
    </source>
</reference>
<comment type="caution">
    <text evidence="2">The sequence shown here is derived from an EMBL/GenBank/DDBJ whole genome shotgun (WGS) entry which is preliminary data.</text>
</comment>
<keyword evidence="3" id="KW-1185">Reference proteome</keyword>
<sequence>MSLQSPQGRPHSAVAAQDFIRPLGLASLLVCAGFCVLIALQAVLLGWLADSPLWQGMTLTATEQGFPRSVLWMLKAPVAATLWLALPWIPAVLSSWGFYRQRRWGLWSYVVFLWLSAVANFAFVWWLDSIFADLMTHIVDPQTLREAQVQRVLVSLTLFGGAVAILVAQGWLAWRLLRPDIRARFH</sequence>
<name>A0A0R0AVC3_9GAMM</name>
<feature type="transmembrane region" description="Helical" evidence="1">
    <location>
        <begin position="78"/>
        <end position="99"/>
    </location>
</feature>
<proteinExistence type="predicted"/>
<feature type="transmembrane region" description="Helical" evidence="1">
    <location>
        <begin position="25"/>
        <end position="49"/>
    </location>
</feature>
<dbReference type="AlphaFoldDB" id="A0A0R0AVC3"/>